<reference evidence="1" key="1">
    <citation type="submission" date="2020-02" db="EMBL/GenBank/DDBJ databases">
        <authorList>
            <person name="Meier V. D."/>
        </authorList>
    </citation>
    <scope>NUCLEOTIDE SEQUENCE</scope>
    <source>
        <strain evidence="1">AVDCRST_MAG81</strain>
    </source>
</reference>
<dbReference type="AlphaFoldDB" id="A0A6J4V390"/>
<dbReference type="EMBL" id="CADCWO010000063">
    <property type="protein sequence ID" value="CAA9565439.1"/>
    <property type="molecule type" value="Genomic_DNA"/>
</dbReference>
<gene>
    <name evidence="1" type="ORF">AVDCRST_MAG81-1008</name>
</gene>
<protein>
    <submittedName>
        <fullName evidence="1">Uncharacterized protein</fullName>
    </submittedName>
</protein>
<organism evidence="1">
    <name type="scientific">uncultured Synechococcales cyanobacterium</name>
    <dbReference type="NCBI Taxonomy" id="1936017"/>
    <lineage>
        <taxon>Bacteria</taxon>
        <taxon>Bacillati</taxon>
        <taxon>Cyanobacteriota</taxon>
        <taxon>Cyanophyceae</taxon>
        <taxon>Synechococcales</taxon>
        <taxon>environmental samples</taxon>
    </lineage>
</organism>
<name>A0A6J4V390_9CYAN</name>
<proteinExistence type="predicted"/>
<accession>A0A6J4V390</accession>
<sequence length="44" mass="4988">MNEPGVDQRDDYAYGSDKRGQRLHFSNFPSKLSAYQFNSSSSTV</sequence>
<evidence type="ECO:0000313" key="1">
    <source>
        <dbReference type="EMBL" id="CAA9565439.1"/>
    </source>
</evidence>